<keyword evidence="1" id="KW-1133">Transmembrane helix</keyword>
<evidence type="ECO:0000313" key="3">
    <source>
        <dbReference type="EMBL" id="QJB70273.1"/>
    </source>
</evidence>
<dbReference type="AlphaFoldDB" id="A0A6H2DQL4"/>
<feature type="transmembrane region" description="Helical" evidence="1">
    <location>
        <begin position="363"/>
        <end position="384"/>
    </location>
</feature>
<feature type="transmembrane region" description="Helical" evidence="1">
    <location>
        <begin position="211"/>
        <end position="236"/>
    </location>
</feature>
<dbReference type="KEGG" id="phao:HF685_14140"/>
<evidence type="ECO:0000256" key="1">
    <source>
        <dbReference type="SAM" id="Phobius"/>
    </source>
</evidence>
<dbReference type="Proteomes" id="UP000501600">
    <property type="component" value="Chromosome"/>
</dbReference>
<name>A0A6H2DQL4_9SPHN</name>
<feature type="transmembrane region" description="Helical" evidence="1">
    <location>
        <begin position="111"/>
        <end position="141"/>
    </location>
</feature>
<dbReference type="RefSeq" id="WP_168820539.1">
    <property type="nucleotide sequence ID" value="NZ_CP051217.1"/>
</dbReference>
<reference evidence="3 4" key="1">
    <citation type="submission" date="2020-04" db="EMBL/GenBank/DDBJ databases">
        <title>Genome sequence for Sphingorhabdus sp. strain M1.</title>
        <authorList>
            <person name="Park S.-J."/>
        </authorList>
    </citation>
    <scope>NUCLEOTIDE SEQUENCE [LARGE SCALE GENOMIC DNA]</scope>
    <source>
        <strain evidence="3 4">JK6</strain>
    </source>
</reference>
<evidence type="ECO:0000259" key="2">
    <source>
        <dbReference type="Pfam" id="PF04235"/>
    </source>
</evidence>
<evidence type="ECO:0000313" key="4">
    <source>
        <dbReference type="Proteomes" id="UP000501600"/>
    </source>
</evidence>
<accession>A0A6H2DQL4</accession>
<proteinExistence type="predicted"/>
<gene>
    <name evidence="3" type="ORF">HF685_14140</name>
</gene>
<dbReference type="Pfam" id="PF04235">
    <property type="entry name" value="DUF418"/>
    <property type="match status" value="1"/>
</dbReference>
<keyword evidence="1" id="KW-0472">Membrane</keyword>
<dbReference type="EMBL" id="CP051217">
    <property type="protein sequence ID" value="QJB70273.1"/>
    <property type="molecule type" value="Genomic_DNA"/>
</dbReference>
<feature type="transmembrane region" description="Helical" evidence="1">
    <location>
        <begin position="280"/>
        <end position="313"/>
    </location>
</feature>
<feature type="transmembrane region" description="Helical" evidence="1">
    <location>
        <begin position="148"/>
        <end position="168"/>
    </location>
</feature>
<feature type="transmembrane region" description="Helical" evidence="1">
    <location>
        <begin position="333"/>
        <end position="351"/>
    </location>
</feature>
<dbReference type="PANTHER" id="PTHR30590:SF2">
    <property type="entry name" value="INNER MEMBRANE PROTEIN"/>
    <property type="match status" value="1"/>
</dbReference>
<dbReference type="InterPro" id="IPR007349">
    <property type="entry name" value="DUF418"/>
</dbReference>
<protein>
    <submittedName>
        <fullName evidence="3">DUF418 domain-containing protein</fullName>
    </submittedName>
</protein>
<dbReference type="InterPro" id="IPR052529">
    <property type="entry name" value="Bact_Transport_Assoc"/>
</dbReference>
<feature type="domain" description="DUF418" evidence="2">
    <location>
        <begin position="238"/>
        <end position="402"/>
    </location>
</feature>
<feature type="transmembrane region" description="Helical" evidence="1">
    <location>
        <begin position="256"/>
        <end position="274"/>
    </location>
</feature>
<organism evidence="3 4">
    <name type="scientific">Parasphingorhabdus halotolerans</name>
    <dbReference type="NCBI Taxonomy" id="2725558"/>
    <lineage>
        <taxon>Bacteria</taxon>
        <taxon>Pseudomonadati</taxon>
        <taxon>Pseudomonadota</taxon>
        <taxon>Alphaproteobacteria</taxon>
        <taxon>Sphingomonadales</taxon>
        <taxon>Sphingomonadaceae</taxon>
        <taxon>Parasphingorhabdus</taxon>
    </lineage>
</organism>
<keyword evidence="1" id="KW-0812">Transmembrane</keyword>
<dbReference type="PANTHER" id="PTHR30590">
    <property type="entry name" value="INNER MEMBRANE PROTEIN"/>
    <property type="match status" value="1"/>
</dbReference>
<keyword evidence="4" id="KW-1185">Reference proteome</keyword>
<sequence>MKSITIDSAPTKSGERHVIMDVLRGFALFGVLVMNVSDFGGEGILATEEQLKALPNADIDASVLMGLKILVTDKANTLFALLFGLGFWVQMERLEARGAPFRSIYLRRSAILLVIGTLHWVVFAFDILHIYAVVAFILLFCRNLSDRMLLGIGSILFLFGAPVAQILLGATGILEAGMGVAFAEEAVLRRQEVALSGSFSEWVAVTTRWQIYLFFVGGVILGWLFYVIGRFFIGAWLARRGWIQNAAVYFPKFKKYLARLLVAGFVLEILAQILKAQPEGAWFGIAGILAQFLHAFATPLIAAGYICALVVIFHGSSFSWLVKPFAPVGQMALTNYLCQTIIILLIFTNIGPGLGLAGNTGQGVLVVISIIAFAAQVILSHFWMRNFAYGPAEWLWRSLTYGTFPKFRRLRAAT</sequence>